<accession>A0A5J4VU16</accession>
<protein>
    <submittedName>
        <fullName evidence="1">Uncharacterized protein</fullName>
    </submittedName>
</protein>
<gene>
    <name evidence="1" type="ORF">EZS28_018342</name>
</gene>
<reference evidence="1 2" key="1">
    <citation type="submission" date="2019-03" db="EMBL/GenBank/DDBJ databases">
        <title>Single cell metagenomics reveals metabolic interactions within the superorganism composed of flagellate Streblomastix strix and complex community of Bacteroidetes bacteria on its surface.</title>
        <authorList>
            <person name="Treitli S.C."/>
            <person name="Kolisko M."/>
            <person name="Husnik F."/>
            <person name="Keeling P."/>
            <person name="Hampl V."/>
        </authorList>
    </citation>
    <scope>NUCLEOTIDE SEQUENCE [LARGE SCALE GENOMIC DNA]</scope>
    <source>
        <strain evidence="1">ST1C</strain>
    </source>
</reference>
<sequence>MSICFFRPNEIAEIRLKFSNFDKTENQASLRIVPKQANAIETHEVYETDNEKLSLKQAIELKIRGASAHSKRHSATTELAKLDKERSGQPIIIFAFLGDKLMICYPLVISLTGISTLQISNAIGKIPVLELTVLEPQWDLAEEFVTNINEHSMNATAECAKQEIHECETSRFDVKMHTFITFLQSQWSRLQIFHDIDYLPDTNLYELSDKELFETVMDPTGMKFALIRADRTYRT</sequence>
<dbReference type="Proteomes" id="UP000324800">
    <property type="component" value="Unassembled WGS sequence"/>
</dbReference>
<comment type="caution">
    <text evidence="1">The sequence shown here is derived from an EMBL/GenBank/DDBJ whole genome shotgun (WGS) entry which is preliminary data.</text>
</comment>
<dbReference type="EMBL" id="SNRW01004950">
    <property type="protein sequence ID" value="KAA6386131.1"/>
    <property type="molecule type" value="Genomic_DNA"/>
</dbReference>
<dbReference type="AlphaFoldDB" id="A0A5J4VU16"/>
<organism evidence="1 2">
    <name type="scientific">Streblomastix strix</name>
    <dbReference type="NCBI Taxonomy" id="222440"/>
    <lineage>
        <taxon>Eukaryota</taxon>
        <taxon>Metamonada</taxon>
        <taxon>Preaxostyla</taxon>
        <taxon>Oxymonadida</taxon>
        <taxon>Streblomastigidae</taxon>
        <taxon>Streblomastix</taxon>
    </lineage>
</organism>
<name>A0A5J4VU16_9EUKA</name>
<proteinExistence type="predicted"/>
<dbReference type="OrthoDB" id="6252103at2759"/>
<evidence type="ECO:0000313" key="2">
    <source>
        <dbReference type="Proteomes" id="UP000324800"/>
    </source>
</evidence>
<evidence type="ECO:0000313" key="1">
    <source>
        <dbReference type="EMBL" id="KAA6386131.1"/>
    </source>
</evidence>